<gene>
    <name evidence="2" type="ORF">AYO21_11990</name>
</gene>
<dbReference type="RefSeq" id="XP_022505856.1">
    <property type="nucleotide sequence ID" value="XM_022661840.1"/>
</dbReference>
<sequence length="160" mass="17287">MSYTAQEEDTEDRSRQENDGCRSRLTSRNLDRILAKGQSSVDLILTEALKASRVSANPEFTLSRAPVIDHSPMAERSFSPANGTSLTPARGLDEKMMMAVGPAVSVDVSAYDGERKMKAEIDQDLAPPVKDSVALSTLNLVAVRRVLKRMSPVLGAKGAP</sequence>
<dbReference type="GeneID" id="34607067"/>
<evidence type="ECO:0000256" key="1">
    <source>
        <dbReference type="SAM" id="MobiDB-lite"/>
    </source>
</evidence>
<organism evidence="2 3">
    <name type="scientific">Fonsecaea monophora</name>
    <dbReference type="NCBI Taxonomy" id="254056"/>
    <lineage>
        <taxon>Eukaryota</taxon>
        <taxon>Fungi</taxon>
        <taxon>Dikarya</taxon>
        <taxon>Ascomycota</taxon>
        <taxon>Pezizomycotina</taxon>
        <taxon>Eurotiomycetes</taxon>
        <taxon>Chaetothyriomycetidae</taxon>
        <taxon>Chaetothyriales</taxon>
        <taxon>Herpotrichiellaceae</taxon>
        <taxon>Fonsecaea</taxon>
    </lineage>
</organism>
<proteinExistence type="predicted"/>
<dbReference type="AlphaFoldDB" id="A0A177EPI9"/>
<evidence type="ECO:0000313" key="2">
    <source>
        <dbReference type="EMBL" id="OAG33904.1"/>
    </source>
</evidence>
<keyword evidence="3" id="KW-1185">Reference proteome</keyword>
<dbReference type="Proteomes" id="UP000077002">
    <property type="component" value="Unassembled WGS sequence"/>
</dbReference>
<protein>
    <submittedName>
        <fullName evidence="2">HAT1-interacting factor 1</fullName>
    </submittedName>
</protein>
<reference evidence="2 3" key="1">
    <citation type="submission" date="2016-03" db="EMBL/GenBank/DDBJ databases">
        <title>Draft genome sequence of the Fonsecaea monophora CBS 269.37.</title>
        <authorList>
            <person name="Bombassaro A."/>
            <person name="Vinicius W.A."/>
            <person name="De Hoog S."/>
            <person name="Sun J."/>
            <person name="Souza E.M."/>
            <person name="Raittz R.T."/>
            <person name="Costa F."/>
            <person name="Leao A.C."/>
            <person name="Tadra-Sfeir M.Z."/>
            <person name="Baura V."/>
            <person name="Balsanelli E."/>
            <person name="Pedrosa F.O."/>
            <person name="Moreno L.F."/>
            <person name="Steffens M.B."/>
            <person name="Xi L."/>
            <person name="Bocca A.L."/>
            <person name="Felipe M.S."/>
            <person name="Teixeira M."/>
            <person name="Telles Filho F.Q."/>
            <person name="Azevedo C.M."/>
            <person name="Gomes R."/>
            <person name="Vicente V.A."/>
        </authorList>
    </citation>
    <scope>NUCLEOTIDE SEQUENCE [LARGE SCALE GENOMIC DNA]</scope>
    <source>
        <strain evidence="2 3">CBS 269.37</strain>
    </source>
</reference>
<feature type="compositionally biased region" description="Basic and acidic residues" evidence="1">
    <location>
        <begin position="12"/>
        <end position="22"/>
    </location>
</feature>
<feature type="compositionally biased region" description="Acidic residues" evidence="1">
    <location>
        <begin position="1"/>
        <end position="11"/>
    </location>
</feature>
<name>A0A177EPI9_9EURO</name>
<evidence type="ECO:0000313" key="3">
    <source>
        <dbReference type="Proteomes" id="UP000077002"/>
    </source>
</evidence>
<comment type="caution">
    <text evidence="2">The sequence shown here is derived from an EMBL/GenBank/DDBJ whole genome shotgun (WGS) entry which is preliminary data.</text>
</comment>
<dbReference type="EMBL" id="LVKK01000203">
    <property type="protein sequence ID" value="OAG33904.1"/>
    <property type="molecule type" value="Genomic_DNA"/>
</dbReference>
<accession>A0A177EPI9</accession>
<feature type="region of interest" description="Disordered" evidence="1">
    <location>
        <begin position="1"/>
        <end position="25"/>
    </location>
</feature>